<evidence type="ECO:0000256" key="1">
    <source>
        <dbReference type="ARBA" id="ARBA00023157"/>
    </source>
</evidence>
<dbReference type="PANTHER" id="PTHR19143">
    <property type="entry name" value="FIBRINOGEN/TENASCIN/ANGIOPOEITIN"/>
    <property type="match status" value="1"/>
</dbReference>
<dbReference type="Proteomes" id="UP000596742">
    <property type="component" value="Unassembled WGS sequence"/>
</dbReference>
<protein>
    <recommendedName>
        <fullName evidence="2">Fibrinogen C-terminal domain-containing protein</fullName>
    </recommendedName>
</protein>
<dbReference type="SMART" id="SM00186">
    <property type="entry name" value="FBG"/>
    <property type="match status" value="1"/>
</dbReference>
<evidence type="ECO:0000313" key="3">
    <source>
        <dbReference type="EMBL" id="VDI42078.1"/>
    </source>
</evidence>
<gene>
    <name evidence="3" type="ORF">MGAL_10B066803</name>
</gene>
<evidence type="ECO:0000259" key="2">
    <source>
        <dbReference type="PROSITE" id="PS51406"/>
    </source>
</evidence>
<dbReference type="SUPFAM" id="SSF56496">
    <property type="entry name" value="Fibrinogen C-terminal domain-like"/>
    <property type="match status" value="1"/>
</dbReference>
<reference evidence="3" key="1">
    <citation type="submission" date="2018-11" db="EMBL/GenBank/DDBJ databases">
        <authorList>
            <person name="Alioto T."/>
            <person name="Alioto T."/>
        </authorList>
    </citation>
    <scope>NUCLEOTIDE SEQUENCE</scope>
</reference>
<accession>A0A8B6F0V5</accession>
<keyword evidence="4" id="KW-1185">Reference proteome</keyword>
<dbReference type="EMBL" id="UYJE01005981">
    <property type="protein sequence ID" value="VDI42078.1"/>
    <property type="molecule type" value="Genomic_DNA"/>
</dbReference>
<dbReference type="PROSITE" id="PS51406">
    <property type="entry name" value="FIBRINOGEN_C_2"/>
    <property type="match status" value="1"/>
</dbReference>
<dbReference type="Pfam" id="PF00147">
    <property type="entry name" value="Fibrinogen_C"/>
    <property type="match status" value="1"/>
</dbReference>
<dbReference type="FunFam" id="3.90.215.10:FF:000001">
    <property type="entry name" value="Tenascin isoform 1"/>
    <property type="match status" value="1"/>
</dbReference>
<dbReference type="InterPro" id="IPR036056">
    <property type="entry name" value="Fibrinogen-like_C"/>
</dbReference>
<dbReference type="InterPro" id="IPR020837">
    <property type="entry name" value="Fibrinogen_CS"/>
</dbReference>
<dbReference type="PROSITE" id="PS00514">
    <property type="entry name" value="FIBRINOGEN_C_1"/>
    <property type="match status" value="1"/>
</dbReference>
<dbReference type="GO" id="GO:0005615">
    <property type="term" value="C:extracellular space"/>
    <property type="evidence" value="ECO:0007669"/>
    <property type="project" value="TreeGrafter"/>
</dbReference>
<dbReference type="PANTHER" id="PTHR19143:SF458">
    <property type="entry name" value="FIBRINOGEN C-TERMINAL DOMAIN-CONTAINING PROTEIN-RELATED"/>
    <property type="match status" value="1"/>
</dbReference>
<name>A0A8B6F0V5_MYTGA</name>
<dbReference type="InterPro" id="IPR050373">
    <property type="entry name" value="Fibrinogen_C-term_domain"/>
</dbReference>
<evidence type="ECO:0000313" key="4">
    <source>
        <dbReference type="Proteomes" id="UP000596742"/>
    </source>
</evidence>
<dbReference type="InterPro" id="IPR014716">
    <property type="entry name" value="Fibrinogen_a/b/g_C_1"/>
</dbReference>
<dbReference type="OrthoDB" id="6275059at2759"/>
<dbReference type="InterPro" id="IPR002181">
    <property type="entry name" value="Fibrinogen_a/b/g_C_dom"/>
</dbReference>
<feature type="domain" description="Fibrinogen C-terminal" evidence="2">
    <location>
        <begin position="115"/>
        <end position="331"/>
    </location>
</feature>
<keyword evidence="1" id="KW-1015">Disulfide bond</keyword>
<dbReference type="Gene3D" id="3.90.215.10">
    <property type="entry name" value="Gamma Fibrinogen, chain A, domain 1"/>
    <property type="match status" value="1"/>
</dbReference>
<comment type="caution">
    <text evidence="3">The sequence shown here is derived from an EMBL/GenBank/DDBJ whole genome shotgun (WGS) entry which is preliminary data.</text>
</comment>
<dbReference type="AlphaFoldDB" id="A0A8B6F0V5"/>
<proteinExistence type="predicted"/>
<dbReference type="CDD" id="cd00087">
    <property type="entry name" value="FReD"/>
    <property type="match status" value="1"/>
</dbReference>
<sequence>MASPQIELESYEQLNRAEDQHTYEDITRDHEDQKNNSIVHEVNISWQQWTKLSKLEVVMENKIALLMTKQNISAAQIHASITERAELGEKIEHIEKNYTYLMTKQNTLDDFITTIGIGLISRDCGEIYLKRGNGIYTIFPNSSSSRGFEVYCDFDSDNGKWTVFQRRINGTTDFYRGWEEYENGFGNLETEFWLGNQKINELTSKGLHELRVEITDFDGNTGYAKYSTFSIGNVSTQYKLKVGGYSGNIGDSMKENNGMQFTTKDKDNDHWPFNCGERYKGAWWYRRCTFANLNGKYLEGGQEHWTGNTWYNWTSSSYSMKSSVMMIRKAYPPG</sequence>
<organism evidence="3 4">
    <name type="scientific">Mytilus galloprovincialis</name>
    <name type="common">Mediterranean mussel</name>
    <dbReference type="NCBI Taxonomy" id="29158"/>
    <lineage>
        <taxon>Eukaryota</taxon>
        <taxon>Metazoa</taxon>
        <taxon>Spiralia</taxon>
        <taxon>Lophotrochozoa</taxon>
        <taxon>Mollusca</taxon>
        <taxon>Bivalvia</taxon>
        <taxon>Autobranchia</taxon>
        <taxon>Pteriomorphia</taxon>
        <taxon>Mytilida</taxon>
        <taxon>Mytiloidea</taxon>
        <taxon>Mytilidae</taxon>
        <taxon>Mytilinae</taxon>
        <taxon>Mytilus</taxon>
    </lineage>
</organism>